<dbReference type="AlphaFoldDB" id="E6PHE5"/>
<dbReference type="SUPFAM" id="SSF49464">
    <property type="entry name" value="Carboxypeptidase regulatory domain-like"/>
    <property type="match status" value="1"/>
</dbReference>
<dbReference type="SUPFAM" id="SSF56935">
    <property type="entry name" value="Porins"/>
    <property type="match status" value="1"/>
</dbReference>
<dbReference type="EMBL" id="CABL01000017">
    <property type="protein sequence ID" value="CBH75883.1"/>
    <property type="molecule type" value="Genomic_DNA"/>
</dbReference>
<dbReference type="Gene3D" id="2.60.40.1120">
    <property type="entry name" value="Carboxypeptidase-like, regulatory domain"/>
    <property type="match status" value="1"/>
</dbReference>
<evidence type="ECO:0000256" key="4">
    <source>
        <dbReference type="SAM" id="MobiDB-lite"/>
    </source>
</evidence>
<keyword evidence="2" id="KW-0472">Membrane</keyword>
<protein>
    <submittedName>
        <fullName evidence="5">Uncharacterized protein</fullName>
    </submittedName>
</protein>
<proteinExistence type="predicted"/>
<feature type="region of interest" description="Disordered" evidence="4">
    <location>
        <begin position="710"/>
        <end position="729"/>
    </location>
</feature>
<reference evidence="5" key="1">
    <citation type="submission" date="2009-10" db="EMBL/GenBank/DDBJ databases">
        <title>Diversity of trophic interactions inside an arsenic-rich microbial ecosystem.</title>
        <authorList>
            <person name="Bertin P.N."/>
            <person name="Heinrich-Salmeron A."/>
            <person name="Pelletier E."/>
            <person name="Goulhen-Chollet F."/>
            <person name="Arsene-Ploetze F."/>
            <person name="Gallien S."/>
            <person name="Calteau A."/>
            <person name="Vallenet D."/>
            <person name="Casiot C."/>
            <person name="Chane-Woon-Ming B."/>
            <person name="Giloteaux L."/>
            <person name="Barakat M."/>
            <person name="Bonnefoy V."/>
            <person name="Bruneel O."/>
            <person name="Chandler M."/>
            <person name="Cleiss J."/>
            <person name="Duran R."/>
            <person name="Elbaz-Poulichet F."/>
            <person name="Fonknechten N."/>
            <person name="Lauga B."/>
            <person name="Mornico D."/>
            <person name="Ortet P."/>
            <person name="Schaeffer C."/>
            <person name="Siguier P."/>
            <person name="Alexander Thil Smith A."/>
            <person name="Van Dorsselaer A."/>
            <person name="Weissenbach J."/>
            <person name="Medigue C."/>
            <person name="Le Paslier D."/>
        </authorList>
    </citation>
    <scope>NUCLEOTIDE SEQUENCE</scope>
</reference>
<dbReference type="Gene3D" id="2.40.170.20">
    <property type="entry name" value="TonB-dependent receptor, beta-barrel domain"/>
    <property type="match status" value="1"/>
</dbReference>
<dbReference type="GO" id="GO:0009279">
    <property type="term" value="C:cell outer membrane"/>
    <property type="evidence" value="ECO:0007669"/>
    <property type="project" value="UniProtKB-SubCell"/>
</dbReference>
<name>E6PHE5_9ZZZZ</name>
<dbReference type="InterPro" id="IPR036942">
    <property type="entry name" value="Beta-barrel_TonB_sf"/>
</dbReference>
<sequence length="1116" mass="118621">MLMFVAMIFSLTMTSYAAGGVRGNLNGSVVTAKGAPIVGASVELVSPSGIYKTETDAHGQFRFIGIPTDTYALFLMKKGYQPRSIQGVTIQGDSSVALGALKMATGIKTIATVKSIAANSSFHPTQTQDTYSVSGQRVQQALGNKYSTNEAQLLQSAPGVIPTYDSSNGAGLSIRGSLSVELGYQYDGVPFSAPFFNENASQGFINGINGGSGGGIQIVSGTGDATQGNVGGGIINTIVPRGTYPASGIVDAEAGGPYYHHVLNLNYSAATDNGHFTNYASFSASRFVPNNNGPINAPSAELGTYFGVSRELHNDFVDNMVFRFGKNNHESFQILGRVAFEQQYNGYGGLNGLSYFQGPNTVAGSNFYFPAGINLAIATNPGGPPSQWYATEPGYASYVASLTPTLPYAPANPNVPVTQPELINNAPLNFLKFGYTNSLNSSTFLSVSAYNWGLFQGGSGYTNFQNTGFQTGWQVTGGSRAGVIASITHQFGEKNTVTLEGDYDNAHPYWNAQWPGLSQLALAGDIATYQTNNVPQLIDWLTPANTSAPVSGSNPCPAAGGCYIYNALQTSGKWNGTMPQIPTFGIDYHGTTQQIWGVSLRDQYYASSRLNFDIGARIDGEQNKFGPTPFAGISTTPSDVSPAKVNNQFIKPREFEPRLAVAYRLNQTNSLRASYGRSTLFFFGQTLGTPYNVSGVSPLLSQIPAKDTAANPACGSGTHGPGTGYTQNPNNYANGANGLGPNGQPNAGYFFQCQNYAASVAWFFDQQLDAPDLGGYGPPTYNNFDLAWSHLFTKGRLNGWSSRLTGYVRRGFNVEQNVFLLEGPPNPVTGQSSASVFTTTANGNEKTFGLEGELTTPDIHRGQHGISGFLTLDYINELLNQPPIAGSAQLPILSQQLLLTGQFFKAGFIPPLSAVLGLTYHFKNGLKISPTFFANGGYPFGVGRSSIGFVNGQLMTTPETNYGAPNLPYAGVNGPGNAYNASYYVDPQVPGSILNPNIAASRGYAEPAIAGNGYSPKQFSMNLDIETPVSKTYTLGVDFLNVTNNHYQVPIVNTLYQPVATGVAGPNTGQNATANPLSGSYLPGAGNEYYPGGGTLPFLNNYDLGMSWNVYLRTRI</sequence>
<dbReference type="Pfam" id="PF13620">
    <property type="entry name" value="CarboxypepD_reg"/>
    <property type="match status" value="1"/>
</dbReference>
<evidence type="ECO:0000256" key="2">
    <source>
        <dbReference type="ARBA" id="ARBA00023136"/>
    </source>
</evidence>
<gene>
    <name evidence="5" type="ORF">CARN1_1050</name>
</gene>
<comment type="caution">
    <text evidence="5">The sequence shown here is derived from an EMBL/GenBank/DDBJ whole genome shotgun (WGS) entry which is preliminary data.</text>
</comment>
<accession>E6PHE5</accession>
<organism evidence="5">
    <name type="scientific">mine drainage metagenome</name>
    <dbReference type="NCBI Taxonomy" id="410659"/>
    <lineage>
        <taxon>unclassified sequences</taxon>
        <taxon>metagenomes</taxon>
        <taxon>ecological metagenomes</taxon>
    </lineage>
</organism>
<dbReference type="InterPro" id="IPR008969">
    <property type="entry name" value="CarboxyPept-like_regulatory"/>
</dbReference>
<evidence type="ECO:0000313" key="5">
    <source>
        <dbReference type="EMBL" id="CBH75883.1"/>
    </source>
</evidence>
<comment type="subcellular location">
    <subcellularLocation>
        <location evidence="1">Cell outer membrane</location>
    </subcellularLocation>
</comment>
<evidence type="ECO:0000256" key="1">
    <source>
        <dbReference type="ARBA" id="ARBA00004442"/>
    </source>
</evidence>
<evidence type="ECO:0000256" key="3">
    <source>
        <dbReference type="ARBA" id="ARBA00023237"/>
    </source>
</evidence>
<keyword evidence="3" id="KW-0998">Cell outer membrane</keyword>